<feature type="region of interest" description="Disordered" evidence="2">
    <location>
        <begin position="1"/>
        <end position="36"/>
    </location>
</feature>
<keyword evidence="7" id="KW-1185">Reference proteome</keyword>
<feature type="domain" description="SBNO alpha/beta" evidence="5">
    <location>
        <begin position="1002"/>
        <end position="1121"/>
    </location>
</feature>
<dbReference type="eggNOG" id="KOG1513">
    <property type="taxonomic scope" value="Eukaryota"/>
</dbReference>
<dbReference type="Pfam" id="PF13872">
    <property type="entry name" value="AAA_34"/>
    <property type="match status" value="1"/>
</dbReference>
<sequence>MEGTDQKSDNWEEPGCCPPSMTSSKPMQSGTIYKPTLDSQRHCVRKTRITSVTNDFGKEIPLSVITGADGLIKEFTILPSRKGTATVGGATAGPLERESFTFEEIRAVMEDEKPYYLMHIVHSEPQVGDALAPDQALQDEEVDYEENRVAESFVMYEPSTLQLSEPHSAMALVEKTILSSVALPDISYDLKLPGSSPGCLSTQQLEAVLHACKTHEGFLPCGERAGFLLGDGPGVGKGRTIAGIIYDNFLKGRQRALWVSVSNVLKCDVERDLKDIRGSKCECEEIKVVVLDSLNFWRISSEENDKFKAGIVFCTYTSLLEMSEKLDGKYDNRFQQVSSWLGKGFDGVIVFDECENTRNLTRDNVSVLLKLQKQLPNARMVYVLPTEPSDPKKMTYMTRLGLWGHGTAYPKFDNFANEMQNRNPASMKMLCMDMKLRGTYIARQLSFKNVGVRIEEVAMTREFRKTYDHAAKLWAEINMKWQAACRLLRVEPYTQQKIWDEFWSSHQQFFRFLCLAGKVENALNLARDALDQGKAVVINLQSTEESWTIEYLRGHKGKLKEPVSTLKVIMRLFVEKYFPAPKLKDFNRLINMAVINTSQSKRRRLNSDEEVENVESDESDMEQADSDKPMQERILVHLHDYLRSKQNKEKDTSGDITDYDVACCIYMRYQMLCKIDFLGRRLPANTMDKLKARLGGHKAVAEITTRRGGIVSIKQVYQYMPRCSSVAHRDQVNFMEHQSFMADSKKVAIISETTAMGISLHSDQTVDNQRQRVHIILELPSSLDLAIQQLGRTHRSNQVNTPEYVFVVADLVGERRMATTVAARLKALGALIKDNTLSPDDSDLGQININNIHGPSSLYHVIQQMAGQRSIDPSEIPDTYKGDFLADCQVALGDVGVLNVETGENDVEINSVAKDSSNVDRFINRLRGCCVEIQNVIFKFFIDNMYGGIAQMKRSGRFNIGILDLTAHEVSVKSVRQIQFTKMYTNGSETTQLHTLQVERGMTFKAAMTMYRKRARKRYEGFYQLREKKRDKRVAVFCLEAKSSSQFATCPKDVQMEIYRPHIGRQVRIANLESIASRYVRVKSKTARKYWQEQYDVCLNTCSHIFWNRTCHFPDDCMDGKRIRTYNVLSGRVLPFWHRITNILEKNRYRIQMISAKTDEGQSIVGIAVPNSVFKIIYIDLSSDVGKVELLESTKE</sequence>
<evidence type="ECO:0000259" key="3">
    <source>
        <dbReference type="Pfam" id="PF13871"/>
    </source>
</evidence>
<dbReference type="GO" id="GO:0005634">
    <property type="term" value="C:nucleus"/>
    <property type="evidence" value="ECO:0007669"/>
    <property type="project" value="TreeGrafter"/>
</dbReference>
<dbReference type="Pfam" id="PF13871">
    <property type="entry name" value="Helicase_C_4"/>
    <property type="match status" value="1"/>
</dbReference>
<dbReference type="InterPro" id="IPR057332">
    <property type="entry name" value="SBNO_a/b_dom"/>
</dbReference>
<dbReference type="Pfam" id="PF25373">
    <property type="entry name" value="SBNO"/>
    <property type="match status" value="1"/>
</dbReference>
<evidence type="ECO:0000259" key="4">
    <source>
        <dbReference type="Pfam" id="PF13872"/>
    </source>
</evidence>
<dbReference type="EMBL" id="CH479179">
    <property type="protein sequence ID" value="EDW24346.1"/>
    <property type="molecule type" value="Genomic_DNA"/>
</dbReference>
<dbReference type="AlphaFoldDB" id="B4G3M5"/>
<evidence type="ECO:0000313" key="6">
    <source>
        <dbReference type="EMBL" id="EDW24346.1"/>
    </source>
</evidence>
<name>B4G3M5_DROPE</name>
<dbReference type="OMA" id="QPPEPIY"/>
<dbReference type="Proteomes" id="UP000008744">
    <property type="component" value="Unassembled WGS sequence"/>
</dbReference>
<organism evidence="7">
    <name type="scientific">Drosophila persimilis</name>
    <name type="common">Fruit fly</name>
    <dbReference type="NCBI Taxonomy" id="7234"/>
    <lineage>
        <taxon>Eukaryota</taxon>
        <taxon>Metazoa</taxon>
        <taxon>Ecdysozoa</taxon>
        <taxon>Arthropoda</taxon>
        <taxon>Hexapoda</taxon>
        <taxon>Insecta</taxon>
        <taxon>Pterygota</taxon>
        <taxon>Neoptera</taxon>
        <taxon>Endopterygota</taxon>
        <taxon>Diptera</taxon>
        <taxon>Brachycera</taxon>
        <taxon>Muscomorpha</taxon>
        <taxon>Ephydroidea</taxon>
        <taxon>Drosophilidae</taxon>
        <taxon>Drosophila</taxon>
        <taxon>Sophophora</taxon>
    </lineage>
</organism>
<reference evidence="6 7" key="1">
    <citation type="journal article" date="2007" name="Nature">
        <title>Evolution of genes and genomes on the Drosophila phylogeny.</title>
        <authorList>
            <consortium name="Drosophila 12 Genomes Consortium"/>
            <person name="Clark A.G."/>
            <person name="Eisen M.B."/>
            <person name="Smith D.R."/>
            <person name="Bergman C.M."/>
            <person name="Oliver B."/>
            <person name="Markow T.A."/>
            <person name="Kaufman T.C."/>
            <person name="Kellis M."/>
            <person name="Gelbart W."/>
            <person name="Iyer V.N."/>
            <person name="Pollard D.A."/>
            <person name="Sackton T.B."/>
            <person name="Larracuente A.M."/>
            <person name="Singh N.D."/>
            <person name="Abad J.P."/>
            <person name="Abt D.N."/>
            <person name="Adryan B."/>
            <person name="Aguade M."/>
            <person name="Akashi H."/>
            <person name="Anderson W.W."/>
            <person name="Aquadro C.F."/>
            <person name="Ardell D.H."/>
            <person name="Arguello R."/>
            <person name="Artieri C.G."/>
            <person name="Barbash D.A."/>
            <person name="Barker D."/>
            <person name="Barsanti P."/>
            <person name="Batterham P."/>
            <person name="Batzoglou S."/>
            <person name="Begun D."/>
            <person name="Bhutkar A."/>
            <person name="Blanco E."/>
            <person name="Bosak S.A."/>
            <person name="Bradley R.K."/>
            <person name="Brand A.D."/>
            <person name="Brent M.R."/>
            <person name="Brooks A.N."/>
            <person name="Brown R.H."/>
            <person name="Butlin R.K."/>
            <person name="Caggese C."/>
            <person name="Calvi B.R."/>
            <person name="Bernardo de Carvalho A."/>
            <person name="Caspi A."/>
            <person name="Castrezana S."/>
            <person name="Celniker S.E."/>
            <person name="Chang J.L."/>
            <person name="Chapple C."/>
            <person name="Chatterji S."/>
            <person name="Chinwalla A."/>
            <person name="Civetta A."/>
            <person name="Clifton S.W."/>
            <person name="Comeron J.M."/>
            <person name="Costello J.C."/>
            <person name="Coyne J.A."/>
            <person name="Daub J."/>
            <person name="David R.G."/>
            <person name="Delcher A.L."/>
            <person name="Delehaunty K."/>
            <person name="Do C.B."/>
            <person name="Ebling H."/>
            <person name="Edwards K."/>
            <person name="Eickbush T."/>
            <person name="Evans J.D."/>
            <person name="Filipski A."/>
            <person name="Findeiss S."/>
            <person name="Freyhult E."/>
            <person name="Fulton L."/>
            <person name="Fulton R."/>
            <person name="Garcia A.C."/>
            <person name="Gardiner A."/>
            <person name="Garfield D.A."/>
            <person name="Garvin B.E."/>
            <person name="Gibson G."/>
            <person name="Gilbert D."/>
            <person name="Gnerre S."/>
            <person name="Godfrey J."/>
            <person name="Good R."/>
            <person name="Gotea V."/>
            <person name="Gravely B."/>
            <person name="Greenberg A.J."/>
            <person name="Griffiths-Jones S."/>
            <person name="Gross S."/>
            <person name="Guigo R."/>
            <person name="Gustafson E.A."/>
            <person name="Haerty W."/>
            <person name="Hahn M.W."/>
            <person name="Halligan D.L."/>
            <person name="Halpern A.L."/>
            <person name="Halter G.M."/>
            <person name="Han M.V."/>
            <person name="Heger A."/>
            <person name="Hillier L."/>
            <person name="Hinrichs A.S."/>
            <person name="Holmes I."/>
            <person name="Hoskins R.A."/>
            <person name="Hubisz M.J."/>
            <person name="Hultmark D."/>
            <person name="Huntley M.A."/>
            <person name="Jaffe D.B."/>
            <person name="Jagadeeshan S."/>
            <person name="Jeck W.R."/>
            <person name="Johnson J."/>
            <person name="Jones C.D."/>
            <person name="Jordan W.C."/>
            <person name="Karpen G.H."/>
            <person name="Kataoka E."/>
            <person name="Keightley P.D."/>
            <person name="Kheradpour P."/>
            <person name="Kirkness E.F."/>
            <person name="Koerich L.B."/>
            <person name="Kristiansen K."/>
            <person name="Kudrna D."/>
            <person name="Kulathinal R.J."/>
            <person name="Kumar S."/>
            <person name="Kwok R."/>
            <person name="Lander E."/>
            <person name="Langley C.H."/>
            <person name="Lapoint R."/>
            <person name="Lazzaro B.P."/>
            <person name="Lee S.J."/>
            <person name="Levesque L."/>
            <person name="Li R."/>
            <person name="Lin C.F."/>
            <person name="Lin M.F."/>
            <person name="Lindblad-Toh K."/>
            <person name="Llopart A."/>
            <person name="Long M."/>
            <person name="Low L."/>
            <person name="Lozovsky E."/>
            <person name="Lu J."/>
            <person name="Luo M."/>
            <person name="Machado C.A."/>
            <person name="Makalowski W."/>
            <person name="Marzo M."/>
            <person name="Matsuda M."/>
            <person name="Matzkin L."/>
            <person name="McAllister B."/>
            <person name="McBride C.S."/>
            <person name="McKernan B."/>
            <person name="McKernan K."/>
            <person name="Mendez-Lago M."/>
            <person name="Minx P."/>
            <person name="Mollenhauer M.U."/>
            <person name="Montooth K."/>
            <person name="Mount S.M."/>
            <person name="Mu X."/>
            <person name="Myers E."/>
            <person name="Negre B."/>
            <person name="Newfeld S."/>
            <person name="Nielsen R."/>
            <person name="Noor M.A."/>
            <person name="O'Grady P."/>
            <person name="Pachter L."/>
            <person name="Papaceit M."/>
            <person name="Parisi M.J."/>
            <person name="Parisi M."/>
            <person name="Parts L."/>
            <person name="Pedersen J.S."/>
            <person name="Pesole G."/>
            <person name="Phillippy A.M."/>
            <person name="Ponting C.P."/>
            <person name="Pop M."/>
            <person name="Porcelli D."/>
            <person name="Powell J.R."/>
            <person name="Prohaska S."/>
            <person name="Pruitt K."/>
            <person name="Puig M."/>
            <person name="Quesneville H."/>
            <person name="Ram K.R."/>
            <person name="Rand D."/>
            <person name="Rasmussen M.D."/>
            <person name="Reed L.K."/>
            <person name="Reenan R."/>
            <person name="Reily A."/>
            <person name="Remington K.A."/>
            <person name="Rieger T.T."/>
            <person name="Ritchie M.G."/>
            <person name="Robin C."/>
            <person name="Rogers Y.H."/>
            <person name="Rohde C."/>
            <person name="Rozas J."/>
            <person name="Rubenfield M.J."/>
            <person name="Ruiz A."/>
            <person name="Russo S."/>
            <person name="Salzberg S.L."/>
            <person name="Sanchez-Gracia A."/>
            <person name="Saranga D.J."/>
            <person name="Sato H."/>
            <person name="Schaeffer S.W."/>
            <person name="Schatz M.C."/>
            <person name="Schlenke T."/>
            <person name="Schwartz R."/>
            <person name="Segarra C."/>
            <person name="Singh R.S."/>
            <person name="Sirot L."/>
            <person name="Sirota M."/>
            <person name="Sisneros N.B."/>
            <person name="Smith C.D."/>
            <person name="Smith T.F."/>
            <person name="Spieth J."/>
            <person name="Stage D.E."/>
            <person name="Stark A."/>
            <person name="Stephan W."/>
            <person name="Strausberg R.L."/>
            <person name="Strempel S."/>
            <person name="Sturgill D."/>
            <person name="Sutton G."/>
            <person name="Sutton G.G."/>
            <person name="Tao W."/>
            <person name="Teichmann S."/>
            <person name="Tobari Y.N."/>
            <person name="Tomimura Y."/>
            <person name="Tsolas J.M."/>
            <person name="Valente V.L."/>
            <person name="Venter E."/>
            <person name="Venter J.C."/>
            <person name="Vicario S."/>
            <person name="Vieira F.G."/>
            <person name="Vilella A.J."/>
            <person name="Villasante A."/>
            <person name="Walenz B."/>
            <person name="Wang J."/>
            <person name="Wasserman M."/>
            <person name="Watts T."/>
            <person name="Wilson D."/>
            <person name="Wilson R.K."/>
            <person name="Wing R.A."/>
            <person name="Wolfner M.F."/>
            <person name="Wong A."/>
            <person name="Wong G.K."/>
            <person name="Wu C.I."/>
            <person name="Wu G."/>
            <person name="Yamamoto D."/>
            <person name="Yang H.P."/>
            <person name="Yang S.P."/>
            <person name="Yorke J.A."/>
            <person name="Yoshida K."/>
            <person name="Zdobnov E."/>
            <person name="Zhang P."/>
            <person name="Zhang Y."/>
            <person name="Zimin A.V."/>
            <person name="Baldwin J."/>
            <person name="Abdouelleil A."/>
            <person name="Abdulkadir J."/>
            <person name="Abebe A."/>
            <person name="Abera B."/>
            <person name="Abreu J."/>
            <person name="Acer S.C."/>
            <person name="Aftuck L."/>
            <person name="Alexander A."/>
            <person name="An P."/>
            <person name="Anderson E."/>
            <person name="Anderson S."/>
            <person name="Arachi H."/>
            <person name="Azer M."/>
            <person name="Bachantsang P."/>
            <person name="Barry A."/>
            <person name="Bayul T."/>
            <person name="Berlin A."/>
            <person name="Bessette D."/>
            <person name="Bloom T."/>
            <person name="Blye J."/>
            <person name="Boguslavskiy L."/>
            <person name="Bonnet C."/>
            <person name="Boukhgalter B."/>
            <person name="Bourzgui I."/>
            <person name="Brown A."/>
            <person name="Cahill P."/>
            <person name="Channer S."/>
            <person name="Cheshatsang Y."/>
            <person name="Chuda L."/>
            <person name="Citroen M."/>
            <person name="Collymore A."/>
            <person name="Cooke P."/>
            <person name="Costello M."/>
            <person name="D'Aco K."/>
            <person name="Daza R."/>
            <person name="De Haan G."/>
            <person name="DeGray S."/>
            <person name="DeMaso C."/>
            <person name="Dhargay N."/>
            <person name="Dooley K."/>
            <person name="Dooley E."/>
            <person name="Doricent M."/>
            <person name="Dorje P."/>
            <person name="Dorjee K."/>
            <person name="Dupes A."/>
            <person name="Elong R."/>
            <person name="Falk J."/>
            <person name="Farina A."/>
            <person name="Faro S."/>
            <person name="Ferguson D."/>
            <person name="Fisher S."/>
            <person name="Foley C.D."/>
            <person name="Franke A."/>
            <person name="Friedrich D."/>
            <person name="Gadbois L."/>
            <person name="Gearin G."/>
            <person name="Gearin C.R."/>
            <person name="Giannoukos G."/>
            <person name="Goode T."/>
            <person name="Graham J."/>
            <person name="Grandbois E."/>
            <person name="Grewal S."/>
            <person name="Gyaltsen K."/>
            <person name="Hafez N."/>
            <person name="Hagos B."/>
            <person name="Hall J."/>
            <person name="Henson C."/>
            <person name="Hollinger A."/>
            <person name="Honan T."/>
            <person name="Huard M.D."/>
            <person name="Hughes L."/>
            <person name="Hurhula B."/>
            <person name="Husby M.E."/>
            <person name="Kamat A."/>
            <person name="Kanga B."/>
            <person name="Kashin S."/>
            <person name="Khazanovich D."/>
            <person name="Kisner P."/>
            <person name="Lance K."/>
            <person name="Lara M."/>
            <person name="Lee W."/>
            <person name="Lennon N."/>
            <person name="Letendre F."/>
            <person name="LeVine R."/>
            <person name="Lipovsky A."/>
            <person name="Liu X."/>
            <person name="Liu J."/>
            <person name="Liu S."/>
            <person name="Lokyitsang T."/>
            <person name="Lokyitsang Y."/>
            <person name="Lubonja R."/>
            <person name="Lui A."/>
            <person name="MacDonald P."/>
            <person name="Magnisalis V."/>
            <person name="Maru K."/>
            <person name="Matthews C."/>
            <person name="McCusker W."/>
            <person name="McDonough S."/>
            <person name="Mehta T."/>
            <person name="Meldrim J."/>
            <person name="Meneus L."/>
            <person name="Mihai O."/>
            <person name="Mihalev A."/>
            <person name="Mihova T."/>
            <person name="Mittelman R."/>
            <person name="Mlenga V."/>
            <person name="Montmayeur A."/>
            <person name="Mulrain L."/>
            <person name="Navidi A."/>
            <person name="Naylor J."/>
            <person name="Negash T."/>
            <person name="Nguyen T."/>
            <person name="Nguyen N."/>
            <person name="Nicol R."/>
            <person name="Norbu C."/>
            <person name="Norbu N."/>
            <person name="Novod N."/>
            <person name="O'Neill B."/>
            <person name="Osman S."/>
            <person name="Markiewicz E."/>
            <person name="Oyono O.L."/>
            <person name="Patti C."/>
            <person name="Phunkhang P."/>
            <person name="Pierre F."/>
            <person name="Priest M."/>
            <person name="Raghuraman S."/>
            <person name="Rege F."/>
            <person name="Reyes R."/>
            <person name="Rise C."/>
            <person name="Rogov P."/>
            <person name="Ross K."/>
            <person name="Ryan E."/>
            <person name="Settipalli S."/>
            <person name="Shea T."/>
            <person name="Sherpa N."/>
            <person name="Shi L."/>
            <person name="Shih D."/>
            <person name="Sparrow T."/>
            <person name="Spaulding J."/>
            <person name="Stalker J."/>
            <person name="Stange-Thomann N."/>
            <person name="Stavropoulos S."/>
            <person name="Stone C."/>
            <person name="Strader C."/>
            <person name="Tesfaye S."/>
            <person name="Thomson T."/>
            <person name="Thoulutsang Y."/>
            <person name="Thoulutsang D."/>
            <person name="Topham K."/>
            <person name="Topping I."/>
            <person name="Tsamla T."/>
            <person name="Vassiliev H."/>
            <person name="Vo A."/>
            <person name="Wangchuk T."/>
            <person name="Wangdi T."/>
            <person name="Weiand M."/>
            <person name="Wilkinson J."/>
            <person name="Wilson A."/>
            <person name="Yadav S."/>
            <person name="Young G."/>
            <person name="Yu Q."/>
            <person name="Zembek L."/>
            <person name="Zhong D."/>
            <person name="Zimmer A."/>
            <person name="Zwirko Z."/>
            <person name="Jaffe D.B."/>
            <person name="Alvarez P."/>
            <person name="Brockman W."/>
            <person name="Butler J."/>
            <person name="Chin C."/>
            <person name="Gnerre S."/>
            <person name="Grabherr M."/>
            <person name="Kleber M."/>
            <person name="Mauceli E."/>
            <person name="MacCallum I."/>
        </authorList>
    </citation>
    <scope>NUCLEOTIDE SEQUENCE [LARGE SCALE GENOMIC DNA]</scope>
    <source>
        <strain evidence="7">MSH-3 / Tucson 14011-0111.49</strain>
    </source>
</reference>
<dbReference type="InterPro" id="IPR026937">
    <property type="entry name" value="SBNO_Helicase_C_dom"/>
</dbReference>
<evidence type="ECO:0000256" key="2">
    <source>
        <dbReference type="SAM" id="MobiDB-lite"/>
    </source>
</evidence>
<feature type="region of interest" description="Disordered" evidence="2">
    <location>
        <begin position="601"/>
        <end position="628"/>
    </location>
</feature>
<dbReference type="SUPFAM" id="SSF52540">
    <property type="entry name" value="P-loop containing nucleoside triphosphate hydrolases"/>
    <property type="match status" value="2"/>
</dbReference>
<dbReference type="PANTHER" id="PTHR12706:SF30">
    <property type="entry name" value="PROTEIN STRAWBERRY NOTCH-RELATED"/>
    <property type="match status" value="1"/>
</dbReference>
<dbReference type="PhylomeDB" id="B4G3M5"/>
<dbReference type="HOGENOM" id="CLU_000212_2_1_1"/>
<accession>B4G3M5</accession>
<evidence type="ECO:0000256" key="1">
    <source>
        <dbReference type="ARBA" id="ARBA00006992"/>
    </source>
</evidence>
<feature type="compositionally biased region" description="Acidic residues" evidence="2">
    <location>
        <begin position="608"/>
        <end position="624"/>
    </location>
</feature>
<feature type="compositionally biased region" description="Polar residues" evidence="2">
    <location>
        <begin position="20"/>
        <end position="31"/>
    </location>
</feature>
<comment type="similarity">
    <text evidence="1">Belongs to the SBNO family.</text>
</comment>
<dbReference type="InterPro" id="IPR027417">
    <property type="entry name" value="P-loop_NTPase"/>
</dbReference>
<dbReference type="PANTHER" id="PTHR12706">
    <property type="entry name" value="STRAWBERRY NOTCH-RELATED"/>
    <property type="match status" value="1"/>
</dbReference>
<gene>
    <name evidence="6" type="primary">Dper\GL23451</name>
    <name evidence="6" type="ORF">Dper_GL23451</name>
</gene>
<dbReference type="InterPro" id="IPR026741">
    <property type="entry name" value="SNO"/>
</dbReference>
<dbReference type="GO" id="GO:0031490">
    <property type="term" value="F:chromatin DNA binding"/>
    <property type="evidence" value="ECO:0007669"/>
    <property type="project" value="TreeGrafter"/>
</dbReference>
<dbReference type="OrthoDB" id="421838at2759"/>
<protein>
    <submittedName>
        <fullName evidence="6">GL23451</fullName>
    </submittedName>
</protein>
<dbReference type="GO" id="GO:0042393">
    <property type="term" value="F:histone binding"/>
    <property type="evidence" value="ECO:0007669"/>
    <property type="project" value="TreeGrafter"/>
</dbReference>
<evidence type="ECO:0000313" key="7">
    <source>
        <dbReference type="Proteomes" id="UP000008744"/>
    </source>
</evidence>
<proteinExistence type="inferred from homology"/>
<feature type="domain" description="Strawberry notch helicase C" evidence="3">
    <location>
        <begin position="685"/>
        <end position="964"/>
    </location>
</feature>
<feature type="compositionally biased region" description="Basic and acidic residues" evidence="2">
    <location>
        <begin position="1"/>
        <end position="10"/>
    </location>
</feature>
<dbReference type="GO" id="GO:0006355">
    <property type="term" value="P:regulation of DNA-templated transcription"/>
    <property type="evidence" value="ECO:0007669"/>
    <property type="project" value="InterPro"/>
</dbReference>
<evidence type="ECO:0000259" key="5">
    <source>
        <dbReference type="Pfam" id="PF25373"/>
    </source>
</evidence>
<dbReference type="InterPro" id="IPR039187">
    <property type="entry name" value="SNO_AAA"/>
</dbReference>
<dbReference type="Gene3D" id="3.40.50.300">
    <property type="entry name" value="P-loop containing nucleotide triphosphate hydrolases"/>
    <property type="match status" value="1"/>
</dbReference>
<feature type="domain" description="Strawberry notch AAA" evidence="4">
    <location>
        <begin position="171"/>
        <end position="469"/>
    </location>
</feature>